<gene>
    <name evidence="4" type="ORF">BHE75_01341</name>
</gene>
<dbReference type="Pfam" id="PF06863">
    <property type="entry name" value="DUF1254"/>
    <property type="match status" value="1"/>
</dbReference>
<dbReference type="RefSeq" id="WP_070933249.1">
    <property type="nucleotide sequence ID" value="NZ_MIPT01000001.1"/>
</dbReference>
<dbReference type="Proteomes" id="UP000179467">
    <property type="component" value="Unassembled WGS sequence"/>
</dbReference>
<organism evidence="4 5">
    <name type="scientific">Edaphosphingomonas haloaromaticamans</name>
    <dbReference type="NCBI Taxonomy" id="653954"/>
    <lineage>
        <taxon>Bacteria</taxon>
        <taxon>Pseudomonadati</taxon>
        <taxon>Pseudomonadota</taxon>
        <taxon>Alphaproteobacteria</taxon>
        <taxon>Sphingomonadales</taxon>
        <taxon>Rhizorhabdaceae</taxon>
        <taxon>Edaphosphingomonas</taxon>
    </lineage>
</organism>
<name>A0A1S1HCQ2_9SPHN</name>
<evidence type="ECO:0000256" key="1">
    <source>
        <dbReference type="SAM" id="MobiDB-lite"/>
    </source>
</evidence>
<comment type="caution">
    <text evidence="4">The sequence shown here is derived from an EMBL/GenBank/DDBJ whole genome shotgun (WGS) entry which is preliminary data.</text>
</comment>
<keyword evidence="5" id="KW-1185">Reference proteome</keyword>
<evidence type="ECO:0000259" key="2">
    <source>
        <dbReference type="Pfam" id="PF06742"/>
    </source>
</evidence>
<dbReference type="EMBL" id="MIPT01000001">
    <property type="protein sequence ID" value="OHT19356.1"/>
    <property type="molecule type" value="Genomic_DNA"/>
</dbReference>
<accession>A0A1S1HCQ2</accession>
<feature type="compositionally biased region" description="Low complexity" evidence="1">
    <location>
        <begin position="1"/>
        <end position="10"/>
    </location>
</feature>
<dbReference type="Gene3D" id="2.60.40.1610">
    <property type="entry name" value="Domain of unknown function DUF1254"/>
    <property type="match status" value="1"/>
</dbReference>
<dbReference type="InterPro" id="IPR010621">
    <property type="entry name" value="DUF1214"/>
</dbReference>
<feature type="domain" description="DUF1214" evidence="2">
    <location>
        <begin position="232"/>
        <end position="315"/>
    </location>
</feature>
<protein>
    <recommendedName>
        <fullName evidence="6">Carboxylesterase</fullName>
    </recommendedName>
</protein>
<dbReference type="Gene3D" id="2.60.120.600">
    <property type="entry name" value="Domain of unknown function DUF1214, C-terminal domain"/>
    <property type="match status" value="1"/>
</dbReference>
<dbReference type="AlphaFoldDB" id="A0A1S1HCQ2"/>
<proteinExistence type="predicted"/>
<reference evidence="4 5" key="1">
    <citation type="submission" date="2016-09" db="EMBL/GenBank/DDBJ databases">
        <title>Metabolic pathway, cell adaptation mechanisms and a novel monoxygenase revealed through proteogenomic-transcription analysis of a Sphingomonas haloaromaticamans strain degrading the fungicide ortho-phenylphenol.</title>
        <authorList>
            <person name="Perruchon C."/>
            <person name="Papadopoulou E.S."/>
            <person name="Rousidou C."/>
            <person name="Vasileiadis S."/>
            <person name="Tanou G."/>
            <person name="Amoutzias G."/>
            <person name="Molassiotis A."/>
            <person name="Karpouzas D.G."/>
        </authorList>
    </citation>
    <scope>NUCLEOTIDE SEQUENCE [LARGE SCALE GENOMIC DNA]</scope>
    <source>
        <strain evidence="4 5">P3</strain>
    </source>
</reference>
<dbReference type="PANTHER" id="PTHR36509:SF2">
    <property type="entry name" value="BLL3101 PROTEIN"/>
    <property type="match status" value="1"/>
</dbReference>
<dbReference type="InterPro" id="IPR037049">
    <property type="entry name" value="DUF1214_C_sf"/>
</dbReference>
<dbReference type="PANTHER" id="PTHR36509">
    <property type="entry name" value="BLL3101 PROTEIN"/>
    <property type="match status" value="1"/>
</dbReference>
<feature type="domain" description="DUF1254" evidence="3">
    <location>
        <begin position="44"/>
        <end position="100"/>
    </location>
</feature>
<feature type="region of interest" description="Disordered" evidence="1">
    <location>
        <begin position="1"/>
        <end position="20"/>
    </location>
</feature>
<sequence>MNGTPTLQQPGTGGGSITVTPENFLRAESDLYFSAIALKEEGFGKFEHHRDVASVDNQTIIRLNRDTLYSAALLDLDAGPATITLPDSGGRFMSLQIIDEDQYVPAVYYDTQPHTLTREEIGTRYVLIGVRTLVDPADPDDLAVVHALQDAIRLDQPGGPGAFEIPDWDHESQGKVREALLALARTMPDTSKGFGKRGKVDPIQRLVGGAMGWGANPPEDATYLNITPKLNDGKTVHRLRVKDVPVDAFWSVTVYDETGYIPKNEAGIYSYNSVTAKKDADGSITIQFGGCDGGVANCIPIVPGWNYMVRLYRPRSIILDGSWTFPEAQPIG</sequence>
<dbReference type="Pfam" id="PF06742">
    <property type="entry name" value="DUF1214"/>
    <property type="match status" value="1"/>
</dbReference>
<evidence type="ECO:0000259" key="3">
    <source>
        <dbReference type="Pfam" id="PF06863"/>
    </source>
</evidence>
<evidence type="ECO:0008006" key="6">
    <source>
        <dbReference type="Google" id="ProtNLM"/>
    </source>
</evidence>
<dbReference type="InterPro" id="IPR010679">
    <property type="entry name" value="DUF1254"/>
</dbReference>
<evidence type="ECO:0000313" key="4">
    <source>
        <dbReference type="EMBL" id="OHT19356.1"/>
    </source>
</evidence>
<dbReference type="SUPFAM" id="SSF160935">
    <property type="entry name" value="VPA0735-like"/>
    <property type="match status" value="1"/>
</dbReference>
<evidence type="ECO:0000313" key="5">
    <source>
        <dbReference type="Proteomes" id="UP000179467"/>
    </source>
</evidence>
<dbReference type="InterPro" id="IPR037050">
    <property type="entry name" value="DUF1254_sf"/>
</dbReference>
<dbReference type="OrthoDB" id="9777345at2"/>